<dbReference type="EMBL" id="JAAGLU010000060">
    <property type="protein sequence ID" value="NEC92194.1"/>
    <property type="molecule type" value="Genomic_DNA"/>
</dbReference>
<keyword evidence="2" id="KW-0732">Signal</keyword>
<feature type="chain" id="PRO_5039326480" description="DUF732 domain-containing protein" evidence="2">
    <location>
        <begin position="22"/>
        <end position="136"/>
    </location>
</feature>
<comment type="caution">
    <text evidence="3">The sequence shown here is derived from an EMBL/GenBank/DDBJ whole genome shotgun (WGS) entry which is preliminary data.</text>
</comment>
<reference evidence="3" key="1">
    <citation type="submission" date="2020-01" db="EMBL/GenBank/DDBJ databases">
        <title>Insect and environment-associated Actinomycetes.</title>
        <authorList>
            <person name="Currrie C."/>
            <person name="Chevrette M."/>
            <person name="Carlson C."/>
            <person name="Stubbendieck R."/>
            <person name="Wendt-Pienkowski E."/>
        </authorList>
    </citation>
    <scope>NUCLEOTIDE SEQUENCE</scope>
    <source>
        <strain evidence="3">SID12501</strain>
    </source>
</reference>
<protein>
    <recommendedName>
        <fullName evidence="4">DUF732 domain-containing protein</fullName>
    </recommendedName>
</protein>
<evidence type="ECO:0000256" key="1">
    <source>
        <dbReference type="SAM" id="MobiDB-lite"/>
    </source>
</evidence>
<dbReference type="RefSeq" id="WP_164323627.1">
    <property type="nucleotide sequence ID" value="NZ_JAAGLU010000060.1"/>
</dbReference>
<sequence length="136" mass="14438">MRHTAAALLTATLLATLTACGTSSSGDDKPAAKPSPTPTVSKKDQYLKAARDITFNGAPTDTELLVFPMLWCQELESGHSVEWMFDITGGGGLYPVGETWGTKKADANSLLVAGVKAYCPENLDAVQEELRASGEY</sequence>
<evidence type="ECO:0008006" key="4">
    <source>
        <dbReference type="Google" id="ProtNLM"/>
    </source>
</evidence>
<evidence type="ECO:0000256" key="2">
    <source>
        <dbReference type="SAM" id="SignalP"/>
    </source>
</evidence>
<evidence type="ECO:0000313" key="3">
    <source>
        <dbReference type="EMBL" id="NEC92194.1"/>
    </source>
</evidence>
<name>A0A6B3C704_9ACTN</name>
<organism evidence="3">
    <name type="scientific">Streptomyces sp. SID12501</name>
    <dbReference type="NCBI Taxonomy" id="2706042"/>
    <lineage>
        <taxon>Bacteria</taxon>
        <taxon>Bacillati</taxon>
        <taxon>Actinomycetota</taxon>
        <taxon>Actinomycetes</taxon>
        <taxon>Kitasatosporales</taxon>
        <taxon>Streptomycetaceae</taxon>
        <taxon>Streptomyces</taxon>
    </lineage>
</organism>
<gene>
    <name evidence="3" type="ORF">G3I71_41955</name>
</gene>
<accession>A0A6B3C704</accession>
<dbReference type="AlphaFoldDB" id="A0A6B3C704"/>
<proteinExistence type="predicted"/>
<dbReference type="PROSITE" id="PS51257">
    <property type="entry name" value="PROKAR_LIPOPROTEIN"/>
    <property type="match status" value="1"/>
</dbReference>
<feature type="region of interest" description="Disordered" evidence="1">
    <location>
        <begin position="22"/>
        <end position="44"/>
    </location>
</feature>
<feature type="signal peptide" evidence="2">
    <location>
        <begin position="1"/>
        <end position="21"/>
    </location>
</feature>